<dbReference type="InterPro" id="IPR055348">
    <property type="entry name" value="DctQ"/>
</dbReference>
<keyword evidence="7" id="KW-0997">Cell inner membrane</keyword>
<protein>
    <recommendedName>
        <fullName evidence="7">TRAP transporter small permease protein</fullName>
    </recommendedName>
</protein>
<feature type="transmembrane region" description="Helical" evidence="7">
    <location>
        <begin position="127"/>
        <end position="151"/>
    </location>
</feature>
<keyword evidence="10" id="KW-1185">Reference proteome</keyword>
<reference evidence="9" key="1">
    <citation type="submission" date="2021-02" db="EMBL/GenBank/DDBJ databases">
        <title>Rhodobacter shimadae sp. nov., an aerobic anoxygenic phototrophic bacterium isolated from a hot spring.</title>
        <authorList>
            <person name="Muramatsu S."/>
            <person name="Haruta S."/>
            <person name="Hirose S."/>
            <person name="Hanada S."/>
        </authorList>
    </citation>
    <scope>NUCLEOTIDE SEQUENCE</scope>
    <source>
        <strain evidence="9">N10</strain>
    </source>
</reference>
<sequence length="170" mass="18543">MIRKLNHGLELVCRVVSGASVVVMASVAFLDSIGRPLAHPLPGGSEMVSHALMLFFFSSLPLVVKADAHIRVGLLTDFYSAPMKRVEHALTVLLETLAMAVLAWMVLDQAARLMRFGTESVYFQMPVGPWVLVAGGFCVIAVWFALWILLAPATEAERLARASHADNKVE</sequence>
<gene>
    <name evidence="9" type="ORF">JO391_17960</name>
</gene>
<evidence type="ECO:0000256" key="4">
    <source>
        <dbReference type="ARBA" id="ARBA00022692"/>
    </source>
</evidence>
<feature type="transmembrane region" description="Helical" evidence="7">
    <location>
        <begin position="12"/>
        <end position="30"/>
    </location>
</feature>
<evidence type="ECO:0000256" key="2">
    <source>
        <dbReference type="ARBA" id="ARBA00022448"/>
    </source>
</evidence>
<dbReference type="RefSeq" id="WP_220661800.1">
    <property type="nucleotide sequence ID" value="NZ_CP069370.1"/>
</dbReference>
<dbReference type="GO" id="GO:0022857">
    <property type="term" value="F:transmembrane transporter activity"/>
    <property type="evidence" value="ECO:0007669"/>
    <property type="project" value="UniProtKB-UniRule"/>
</dbReference>
<dbReference type="Pfam" id="PF04290">
    <property type="entry name" value="DctQ"/>
    <property type="match status" value="1"/>
</dbReference>
<keyword evidence="3" id="KW-1003">Cell membrane</keyword>
<dbReference type="Proteomes" id="UP000826300">
    <property type="component" value="Chromosome"/>
</dbReference>
<dbReference type="EMBL" id="CP069370">
    <property type="protein sequence ID" value="QYZ69582.1"/>
    <property type="molecule type" value="Genomic_DNA"/>
</dbReference>
<comment type="subcellular location">
    <subcellularLocation>
        <location evidence="7">Cell inner membrane</location>
        <topology evidence="7">Multi-pass membrane protein</topology>
    </subcellularLocation>
    <subcellularLocation>
        <location evidence="1">Cell membrane</location>
        <topology evidence="1">Multi-pass membrane protein</topology>
    </subcellularLocation>
</comment>
<accession>A0A8G1EBN0</accession>
<comment type="subunit">
    <text evidence="7">The complex comprises the extracytoplasmic solute receptor protein and the two transmembrane proteins.</text>
</comment>
<evidence type="ECO:0000313" key="10">
    <source>
        <dbReference type="Proteomes" id="UP000826300"/>
    </source>
</evidence>
<evidence type="ECO:0000256" key="5">
    <source>
        <dbReference type="ARBA" id="ARBA00022989"/>
    </source>
</evidence>
<comment type="function">
    <text evidence="7">Part of the tripartite ATP-independent periplasmic (TRAP) transport system.</text>
</comment>
<dbReference type="GO" id="GO:0005886">
    <property type="term" value="C:plasma membrane"/>
    <property type="evidence" value="ECO:0007669"/>
    <property type="project" value="UniProtKB-SubCell"/>
</dbReference>
<feature type="transmembrane region" description="Helical" evidence="7">
    <location>
        <begin position="50"/>
        <end position="68"/>
    </location>
</feature>
<comment type="similarity">
    <text evidence="7">Belongs to the TRAP transporter small permease family.</text>
</comment>
<evidence type="ECO:0000256" key="1">
    <source>
        <dbReference type="ARBA" id="ARBA00004651"/>
    </source>
</evidence>
<keyword evidence="4 7" id="KW-0812">Transmembrane</keyword>
<keyword evidence="5 7" id="KW-1133">Transmembrane helix</keyword>
<keyword evidence="6 7" id="KW-0472">Membrane</keyword>
<evidence type="ECO:0000259" key="8">
    <source>
        <dbReference type="Pfam" id="PF04290"/>
    </source>
</evidence>
<dbReference type="KEGG" id="nsm:JO391_17960"/>
<organism evidence="9 10">
    <name type="scientific">Neotabrizicola shimadae</name>
    <dbReference type="NCBI Taxonomy" id="2807096"/>
    <lineage>
        <taxon>Bacteria</taxon>
        <taxon>Pseudomonadati</taxon>
        <taxon>Pseudomonadota</taxon>
        <taxon>Alphaproteobacteria</taxon>
        <taxon>Rhodobacterales</taxon>
        <taxon>Paracoccaceae</taxon>
        <taxon>Neotabrizicola</taxon>
    </lineage>
</organism>
<evidence type="ECO:0000256" key="3">
    <source>
        <dbReference type="ARBA" id="ARBA00022475"/>
    </source>
</evidence>
<evidence type="ECO:0000256" key="7">
    <source>
        <dbReference type="RuleBase" id="RU369079"/>
    </source>
</evidence>
<feature type="transmembrane region" description="Helical" evidence="7">
    <location>
        <begin position="89"/>
        <end position="107"/>
    </location>
</feature>
<name>A0A8G1EBN0_9RHOB</name>
<feature type="domain" description="Tripartite ATP-independent periplasmic transporters DctQ component" evidence="8">
    <location>
        <begin position="24"/>
        <end position="145"/>
    </location>
</feature>
<evidence type="ECO:0000313" key="9">
    <source>
        <dbReference type="EMBL" id="QYZ69582.1"/>
    </source>
</evidence>
<dbReference type="AlphaFoldDB" id="A0A8G1EBN0"/>
<proteinExistence type="inferred from homology"/>
<evidence type="ECO:0000256" key="6">
    <source>
        <dbReference type="ARBA" id="ARBA00023136"/>
    </source>
</evidence>
<keyword evidence="2 7" id="KW-0813">Transport</keyword>